<name>A0ABN9HNU2_9NEOB</name>
<dbReference type="Proteomes" id="UP001162483">
    <property type="component" value="Unassembled WGS sequence"/>
</dbReference>
<sequence length="67" mass="7134">MGANQLLTSACLTPLEVFLSVSRGKVSVQAVTPSYTRAYHAALLCDPSITYLVLRSRNVPPAVSPAM</sequence>
<evidence type="ECO:0000313" key="1">
    <source>
        <dbReference type="EMBL" id="CAI9623470.1"/>
    </source>
</evidence>
<organism evidence="1 2">
    <name type="scientific">Staurois parvus</name>
    <dbReference type="NCBI Taxonomy" id="386267"/>
    <lineage>
        <taxon>Eukaryota</taxon>
        <taxon>Metazoa</taxon>
        <taxon>Chordata</taxon>
        <taxon>Craniata</taxon>
        <taxon>Vertebrata</taxon>
        <taxon>Euteleostomi</taxon>
        <taxon>Amphibia</taxon>
        <taxon>Batrachia</taxon>
        <taxon>Anura</taxon>
        <taxon>Neobatrachia</taxon>
        <taxon>Ranoidea</taxon>
        <taxon>Ranidae</taxon>
        <taxon>Staurois</taxon>
    </lineage>
</organism>
<protein>
    <submittedName>
        <fullName evidence="1">Uncharacterized protein</fullName>
    </submittedName>
</protein>
<keyword evidence="2" id="KW-1185">Reference proteome</keyword>
<gene>
    <name evidence="1" type="ORF">SPARVUS_LOCUS16476549</name>
</gene>
<reference evidence="1" key="1">
    <citation type="submission" date="2023-05" db="EMBL/GenBank/DDBJ databases">
        <authorList>
            <person name="Stuckert A."/>
        </authorList>
    </citation>
    <scope>NUCLEOTIDE SEQUENCE</scope>
</reference>
<dbReference type="EMBL" id="CATNWA010021662">
    <property type="protein sequence ID" value="CAI9623470.1"/>
    <property type="molecule type" value="Genomic_DNA"/>
</dbReference>
<comment type="caution">
    <text evidence="1">The sequence shown here is derived from an EMBL/GenBank/DDBJ whole genome shotgun (WGS) entry which is preliminary data.</text>
</comment>
<proteinExistence type="predicted"/>
<evidence type="ECO:0000313" key="2">
    <source>
        <dbReference type="Proteomes" id="UP001162483"/>
    </source>
</evidence>
<accession>A0ABN9HNU2</accession>